<gene>
    <name evidence="2" type="ORF">B9Q06_05910</name>
</gene>
<comment type="caution">
    <text evidence="2">The sequence shown here is derived from an EMBL/GenBank/DDBJ whole genome shotgun (WGS) entry which is preliminary data.</text>
</comment>
<proteinExistence type="predicted"/>
<accession>A0A2R6B9R9</accession>
<dbReference type="Proteomes" id="UP000241284">
    <property type="component" value="Unassembled WGS sequence"/>
</dbReference>
<sequence>MRKPVLLKVGWEKVEWPTQQIAEAIDNLFGYLEDYDYLPEQSGYSKTAIMGPVGKLLSMIEASQFGESVESYVGHIINIHNQSSNIHNQSSKKLVTQAGIERLRKGVEILVDLKKRFTDRDFHRIVRSVDYGVYFRKSKEIAEKREEKKEQSKKQEGGGQNE</sequence>
<evidence type="ECO:0000313" key="2">
    <source>
        <dbReference type="EMBL" id="PSN95413.1"/>
    </source>
</evidence>
<feature type="compositionally biased region" description="Basic and acidic residues" evidence="1">
    <location>
        <begin position="142"/>
        <end position="156"/>
    </location>
</feature>
<organism evidence="2 3">
    <name type="scientific">Candidatus Marsarchaeota G2 archaeon ECH_B_2</name>
    <dbReference type="NCBI Taxonomy" id="1978160"/>
    <lineage>
        <taxon>Archaea</taxon>
        <taxon>Candidatus Marsarchaeota</taxon>
        <taxon>Candidatus Marsarchaeota group 2</taxon>
    </lineage>
</organism>
<evidence type="ECO:0000256" key="1">
    <source>
        <dbReference type="SAM" id="MobiDB-lite"/>
    </source>
</evidence>
<feature type="region of interest" description="Disordered" evidence="1">
    <location>
        <begin position="142"/>
        <end position="162"/>
    </location>
</feature>
<reference evidence="2 3" key="1">
    <citation type="submission" date="2017-04" db="EMBL/GenBank/DDBJ databases">
        <title>Novel microbial lineages endemic to geothermal iron-oxide mats fill important gaps in the evolutionary history of Archaea.</title>
        <authorList>
            <person name="Jay Z.J."/>
            <person name="Beam J.P."/>
            <person name="Dlakic M."/>
            <person name="Rusch D.B."/>
            <person name="Kozubal M.A."/>
            <person name="Inskeep W.P."/>
        </authorList>
    </citation>
    <scope>NUCLEOTIDE SEQUENCE [LARGE SCALE GENOMIC DNA]</scope>
    <source>
        <strain evidence="2">ECH_B_2</strain>
    </source>
</reference>
<name>A0A2R6B9R9_9ARCH</name>
<dbReference type="AlphaFoldDB" id="A0A2R6B9R9"/>
<dbReference type="EMBL" id="NEXH01000010">
    <property type="protein sequence ID" value="PSN95413.1"/>
    <property type="molecule type" value="Genomic_DNA"/>
</dbReference>
<evidence type="ECO:0000313" key="3">
    <source>
        <dbReference type="Proteomes" id="UP000241284"/>
    </source>
</evidence>
<protein>
    <submittedName>
        <fullName evidence="2">Uncharacterized protein</fullName>
    </submittedName>
</protein>